<dbReference type="EMBL" id="WHWC01000007">
    <property type="protein sequence ID" value="KAG8378796.1"/>
    <property type="molecule type" value="Genomic_DNA"/>
</dbReference>
<comment type="caution">
    <text evidence="10">The sequence shown here is derived from an EMBL/GenBank/DDBJ whole genome shotgun (WGS) entry which is preliminary data.</text>
</comment>
<dbReference type="GO" id="GO:0000118">
    <property type="term" value="C:histone deacetylase complex"/>
    <property type="evidence" value="ECO:0007669"/>
    <property type="project" value="UniProtKB-ARBA"/>
</dbReference>
<feature type="region of interest" description="Disordered" evidence="8">
    <location>
        <begin position="371"/>
        <end position="395"/>
    </location>
</feature>
<dbReference type="EC" id="3.5.1.98" evidence="3"/>
<dbReference type="Gene3D" id="3.40.800.20">
    <property type="entry name" value="Histone deacetylase domain"/>
    <property type="match status" value="2"/>
</dbReference>
<dbReference type="InterPro" id="IPR023696">
    <property type="entry name" value="Ureohydrolase_dom_sf"/>
</dbReference>
<sequence length="440" mass="49506">MDSGGGGSPPSSCPDARKRRVSYFYEPTISQYYYGNGHLMKPYRIAMAHTLITRYSLDWRMDVIRPSPATPDEILRFHSPEYISTGGSIGAAVKLNRQDADIAINWAGGLNHAKRSEASGYCYVNDAVLGIIVLLKVHRRVLYVDIDVHHGDGVEEAFYELGHIKNIGRAEGKCYALNVLLNDGLDDDNLHSLFRPIIHKIMEVYQPDAVVLQCGAGSLAGDRIWCFNMSIKGHADCLPFLRSFNVPFMVLGGGGYTIRNVNLCWCYETAVPTGVELDNKLPYNCYYEYFGPDYTLLVEPNHIENLNTERDLENVRNTLLDQLCKLEHAPSVSFQLTPPIIKVPEEREEDMEVRPRPRVCDGVMEYGITEYRSDDDDVEEEPREGSMNSDGSSDRGTGAFEYFHRKLFYGVNLTSSPPTGVVVVSSLSFYLNHTFNIIED</sequence>
<dbReference type="Proteomes" id="UP000826271">
    <property type="component" value="Unassembled WGS sequence"/>
</dbReference>
<evidence type="ECO:0000256" key="7">
    <source>
        <dbReference type="ARBA" id="ARBA00048287"/>
    </source>
</evidence>
<comment type="cofactor">
    <cofactor evidence="1">
        <name>Zn(2+)</name>
        <dbReference type="ChEBI" id="CHEBI:29105"/>
    </cofactor>
</comment>
<evidence type="ECO:0000313" key="10">
    <source>
        <dbReference type="EMBL" id="KAG8378796.1"/>
    </source>
</evidence>
<dbReference type="CDD" id="cd09991">
    <property type="entry name" value="HDAC_classI"/>
    <property type="match status" value="1"/>
</dbReference>
<evidence type="ECO:0000256" key="1">
    <source>
        <dbReference type="ARBA" id="ARBA00001947"/>
    </source>
</evidence>
<feature type="compositionally biased region" description="Acidic residues" evidence="8">
    <location>
        <begin position="373"/>
        <end position="382"/>
    </location>
</feature>
<gene>
    <name evidence="10" type="ORF">BUALT_Bualt07G0022200</name>
</gene>
<feature type="domain" description="Histone deacetylase" evidence="9">
    <location>
        <begin position="162"/>
        <end position="270"/>
    </location>
</feature>
<dbReference type="GO" id="GO:0141221">
    <property type="term" value="F:histone deacetylase activity, hydrolytic mechanism"/>
    <property type="evidence" value="ECO:0007669"/>
    <property type="project" value="UniProtKB-EC"/>
</dbReference>
<evidence type="ECO:0000259" key="9">
    <source>
        <dbReference type="Pfam" id="PF00850"/>
    </source>
</evidence>
<feature type="compositionally biased region" description="Polar residues" evidence="8">
    <location>
        <begin position="386"/>
        <end position="395"/>
    </location>
</feature>
<comment type="catalytic activity">
    <reaction evidence="7">
        <text>N(6)-acetyl-L-lysyl-[histone] + H2O = L-lysyl-[histone] + acetate</text>
        <dbReference type="Rhea" id="RHEA:58196"/>
        <dbReference type="Rhea" id="RHEA-COMP:9845"/>
        <dbReference type="Rhea" id="RHEA-COMP:11338"/>
        <dbReference type="ChEBI" id="CHEBI:15377"/>
        <dbReference type="ChEBI" id="CHEBI:29969"/>
        <dbReference type="ChEBI" id="CHEBI:30089"/>
        <dbReference type="ChEBI" id="CHEBI:61930"/>
        <dbReference type="EC" id="3.5.1.98"/>
    </reaction>
</comment>
<reference evidence="10" key="1">
    <citation type="submission" date="2019-10" db="EMBL/GenBank/DDBJ databases">
        <authorList>
            <person name="Zhang R."/>
            <person name="Pan Y."/>
            <person name="Wang J."/>
            <person name="Ma R."/>
            <person name="Yu S."/>
        </authorList>
    </citation>
    <scope>NUCLEOTIDE SEQUENCE</scope>
    <source>
        <strain evidence="10">LA-IB0</strain>
        <tissue evidence="10">Leaf</tissue>
    </source>
</reference>
<dbReference type="InterPro" id="IPR003084">
    <property type="entry name" value="HDAC_I/II"/>
</dbReference>
<dbReference type="InterPro" id="IPR023801">
    <property type="entry name" value="His_deacetylse_dom"/>
</dbReference>
<organism evidence="10 11">
    <name type="scientific">Buddleja alternifolia</name>
    <dbReference type="NCBI Taxonomy" id="168488"/>
    <lineage>
        <taxon>Eukaryota</taxon>
        <taxon>Viridiplantae</taxon>
        <taxon>Streptophyta</taxon>
        <taxon>Embryophyta</taxon>
        <taxon>Tracheophyta</taxon>
        <taxon>Spermatophyta</taxon>
        <taxon>Magnoliopsida</taxon>
        <taxon>eudicotyledons</taxon>
        <taxon>Gunneridae</taxon>
        <taxon>Pentapetalae</taxon>
        <taxon>asterids</taxon>
        <taxon>lamiids</taxon>
        <taxon>Lamiales</taxon>
        <taxon>Scrophulariaceae</taxon>
        <taxon>Buddlejeae</taxon>
        <taxon>Buddleja</taxon>
    </lineage>
</organism>
<name>A0AAV6XE79_9LAMI</name>
<evidence type="ECO:0000256" key="4">
    <source>
        <dbReference type="ARBA" id="ARBA00022491"/>
    </source>
</evidence>
<evidence type="ECO:0000256" key="2">
    <source>
        <dbReference type="ARBA" id="ARBA00006457"/>
    </source>
</evidence>
<dbReference type="InterPro" id="IPR037138">
    <property type="entry name" value="His_deacetylse_dom_sf"/>
</dbReference>
<dbReference type="InterPro" id="IPR000286">
    <property type="entry name" value="HDACs"/>
</dbReference>
<feature type="domain" description="Histone deacetylase" evidence="9">
    <location>
        <begin position="84"/>
        <end position="160"/>
    </location>
</feature>
<dbReference type="PANTHER" id="PTHR10625:SF10">
    <property type="entry name" value="HISTONE DEACETYLASE HDAC1"/>
    <property type="match status" value="1"/>
</dbReference>
<evidence type="ECO:0000256" key="6">
    <source>
        <dbReference type="ARBA" id="ARBA00022853"/>
    </source>
</evidence>
<dbReference type="PRINTS" id="PR01271">
    <property type="entry name" value="HISDACETLASE"/>
</dbReference>
<keyword evidence="11" id="KW-1185">Reference proteome</keyword>
<dbReference type="AlphaFoldDB" id="A0AAV6XE79"/>
<dbReference type="SUPFAM" id="SSF52768">
    <property type="entry name" value="Arginase/deacetylase"/>
    <property type="match status" value="1"/>
</dbReference>
<keyword evidence="4" id="KW-0678">Repressor</keyword>
<keyword evidence="5" id="KW-0378">Hydrolase</keyword>
<protein>
    <recommendedName>
        <fullName evidence="3">histone deacetylase</fullName>
        <ecNumber evidence="3">3.5.1.98</ecNumber>
    </recommendedName>
</protein>
<evidence type="ECO:0000256" key="5">
    <source>
        <dbReference type="ARBA" id="ARBA00022801"/>
    </source>
</evidence>
<dbReference type="Pfam" id="PF00850">
    <property type="entry name" value="Hist_deacetyl"/>
    <property type="match status" value="2"/>
</dbReference>
<proteinExistence type="inferred from homology"/>
<evidence type="ECO:0000256" key="3">
    <source>
        <dbReference type="ARBA" id="ARBA00012111"/>
    </source>
</evidence>
<keyword evidence="6" id="KW-0156">Chromatin regulator</keyword>
<dbReference type="PRINTS" id="PR01270">
    <property type="entry name" value="HDASUPER"/>
</dbReference>
<dbReference type="GO" id="GO:0040029">
    <property type="term" value="P:epigenetic regulation of gene expression"/>
    <property type="evidence" value="ECO:0007669"/>
    <property type="project" value="TreeGrafter"/>
</dbReference>
<accession>A0AAV6XE79</accession>
<evidence type="ECO:0000256" key="8">
    <source>
        <dbReference type="SAM" id="MobiDB-lite"/>
    </source>
</evidence>
<evidence type="ECO:0000313" key="11">
    <source>
        <dbReference type="Proteomes" id="UP000826271"/>
    </source>
</evidence>
<dbReference type="PANTHER" id="PTHR10625">
    <property type="entry name" value="HISTONE DEACETYLASE HDAC1-RELATED"/>
    <property type="match status" value="1"/>
</dbReference>
<comment type="similarity">
    <text evidence="2">Belongs to the histone deacetylase family. HD type 1 subfamily.</text>
</comment>